<evidence type="ECO:0000259" key="8">
    <source>
        <dbReference type="PROSITE" id="PS50994"/>
    </source>
</evidence>
<organism evidence="9 10">
    <name type="scientific">Strongyloides venezuelensis</name>
    <name type="common">Threadworm</name>
    <dbReference type="NCBI Taxonomy" id="75913"/>
    <lineage>
        <taxon>Eukaryota</taxon>
        <taxon>Metazoa</taxon>
        <taxon>Ecdysozoa</taxon>
        <taxon>Nematoda</taxon>
        <taxon>Chromadorea</taxon>
        <taxon>Rhabditida</taxon>
        <taxon>Tylenchina</taxon>
        <taxon>Panagrolaimomorpha</taxon>
        <taxon>Strongyloidoidea</taxon>
        <taxon>Strongyloididae</taxon>
        <taxon>Strongyloides</taxon>
    </lineage>
</organism>
<dbReference type="PROSITE" id="PS50878">
    <property type="entry name" value="RT_POL"/>
    <property type="match status" value="1"/>
</dbReference>
<dbReference type="InterPro" id="IPR041577">
    <property type="entry name" value="RT_RNaseH_2"/>
</dbReference>
<evidence type="ECO:0000256" key="3">
    <source>
        <dbReference type="ARBA" id="ARBA00022722"/>
    </source>
</evidence>
<dbReference type="Pfam" id="PF17919">
    <property type="entry name" value="RT_RNaseH_2"/>
    <property type="match status" value="1"/>
</dbReference>
<feature type="region of interest" description="Disordered" evidence="6">
    <location>
        <begin position="335"/>
        <end position="378"/>
    </location>
</feature>
<dbReference type="GO" id="GO:0003676">
    <property type="term" value="F:nucleic acid binding"/>
    <property type="evidence" value="ECO:0007669"/>
    <property type="project" value="InterPro"/>
</dbReference>
<feature type="domain" description="Integrase catalytic" evidence="8">
    <location>
        <begin position="1146"/>
        <end position="1328"/>
    </location>
</feature>
<dbReference type="Pfam" id="PF13975">
    <property type="entry name" value="gag-asp_proteas"/>
    <property type="match status" value="1"/>
</dbReference>
<keyword evidence="2" id="KW-0548">Nucleotidyltransferase</keyword>
<dbReference type="InterPro" id="IPR036397">
    <property type="entry name" value="RNaseH_sf"/>
</dbReference>
<dbReference type="InterPro" id="IPR001584">
    <property type="entry name" value="Integrase_cat-core"/>
</dbReference>
<keyword evidence="1" id="KW-0808">Transferase</keyword>
<dbReference type="Gene3D" id="3.30.420.10">
    <property type="entry name" value="Ribonuclease H-like superfamily/Ribonuclease H"/>
    <property type="match status" value="1"/>
</dbReference>
<dbReference type="GO" id="GO:0042575">
    <property type="term" value="C:DNA polymerase complex"/>
    <property type="evidence" value="ECO:0007669"/>
    <property type="project" value="UniProtKB-ARBA"/>
</dbReference>
<reference evidence="9" key="1">
    <citation type="submission" date="2014-07" db="EMBL/GenBank/DDBJ databases">
        <authorList>
            <person name="Martin A.A"/>
            <person name="De Silva N."/>
        </authorList>
    </citation>
    <scope>NUCLEOTIDE SEQUENCE</scope>
</reference>
<dbReference type="GO" id="GO:0016779">
    <property type="term" value="F:nucleotidyltransferase activity"/>
    <property type="evidence" value="ECO:0007669"/>
    <property type="project" value="UniProtKB-KW"/>
</dbReference>
<sequence length="1395" mass="160863">MQRDEQITDNHVQPTSADDMQRIVRLLTEQKETMSTLITSISNIESRLQQVEIIQNQIPGYPTSQEGGRTLNDPAAEDYQNGKNKNKKNNRRTIKSPKINQKNDDNDGNYHNISQLSSQIEALSINSSTGIKRPPNISLEKFNGKISFQIWLKKFMAYCKINSIDSDMKHEVLLFMLEDELASDANRIELYDFHTLFSFLYNKYKGQYSIASAFHELEIITSRPVRKPEELDETYKKISDIIEILEESKPTDYILQRKIEALSKVLPLELRSKILLTASIFPSFDVAISSTKRAWALDYRADIERNKGNTLSKNKKKKKYCSNCNTNTHNADMCRLKDKNKHRKEKINKVDDEESSMDSSSPSSSSEDEERTHVTVNGHSCVAMVDPGSTYTIIDKEFAKKIKIPIRSENGKQVEVLSNTATVYKIKDTITINVLGYNIKLNSRIYISNTNFYNSSYQVILGNNILKKVDGKINTKKGTFTLNKPKVIQDEMNNYNLDHDEINFVFEKTNGDNKLEEKLRQQLQIDFKDVIEQHDFDVDKGQIHTPLQEYYEEREPLKIRYYPVPLNDRAELDKITDMCLKHDIIEKCDSTHIAPVMILNKSSEDPKSNSVTKYVNYELPTLQTILNSITKYQFASSIDLCSGFLQLSIPEQIRDRYAFKTSKRIFRFKCLVQGARNSPGIFQRTMESIFSPLKDNMLIYQDDLLIISDGNEILHKELLYQFFSIARQHGLKINFNKSKFFKKIVSFLGWDISPTGVTPSLKSVESIMKLKLPVDKKQLYQRLQKFSYHRLAIKDYAKLSSKLYEMTSGRNCKIELTGENLKNYLSIVETLYKQPLLYHANPSKPYILTCDASATAIGATLSQLDDSQIERPISFFSCKLPHVKKPRSATYNELYAIKRVKNSSADCLSRLPHSDVSSESDVEREEFNILLRKKTKKNYNEVKVMRNIFQPTSKNTLTDKNKINDDKITLSLINGISLKKRGPGRPREIIMKDNAKQTINSALRDNEDIKTSKIRNEHLFLSNKDHSSCINNTTLFNTILPNNFNIRNKQQLDLEIIASLKSKIYDNKPIQVINGIVHVQVPSKEEGNDLLSIIPCDPKNLSTKFLKTYGHLKKSRKIFEQFYKKCITCTEVNSPLQKHCEMKTIQYSRPFENLAVDICGPIQPTSQRGNKFIIIFIDSMTRFTMAYPIKKYDYEHIIECLQDLVFTHGTPVSIRCDNAPNFKSHSWKDALDVVNINLQHSTKYHSRGNSLAEKALRNLQDGLKKQPYTYLNKLLQTDVKYKVDINRPLSEIVQYAKKTYETANAIIQKSSEARKALVNPKYILEQSHYNEGDKVYAKLPDFSRGKKLAKKWKGSYTIIKIEDAIAFITLDSSPRKKIRKLYIDKLKKFFSNKKE</sequence>
<evidence type="ECO:0000256" key="5">
    <source>
        <dbReference type="ARBA" id="ARBA00023268"/>
    </source>
</evidence>
<dbReference type="InterPro" id="IPR043128">
    <property type="entry name" value="Rev_trsase/Diguanyl_cyclase"/>
</dbReference>
<keyword evidence="4" id="KW-0255">Endonuclease</keyword>
<dbReference type="Pfam" id="PF00078">
    <property type="entry name" value="RVT_1"/>
    <property type="match status" value="1"/>
</dbReference>
<keyword evidence="5" id="KW-0511">Multifunctional enzyme</keyword>
<dbReference type="GO" id="GO:0004519">
    <property type="term" value="F:endonuclease activity"/>
    <property type="evidence" value="ECO:0007669"/>
    <property type="project" value="UniProtKB-KW"/>
</dbReference>
<dbReference type="Gene3D" id="2.40.70.10">
    <property type="entry name" value="Acid Proteases"/>
    <property type="match status" value="1"/>
</dbReference>
<dbReference type="GO" id="GO:0015074">
    <property type="term" value="P:DNA integration"/>
    <property type="evidence" value="ECO:0007669"/>
    <property type="project" value="InterPro"/>
</dbReference>
<name>A0A0K0EWL9_STRVS</name>
<evidence type="ECO:0000256" key="2">
    <source>
        <dbReference type="ARBA" id="ARBA00022695"/>
    </source>
</evidence>
<keyword evidence="4" id="KW-0378">Hydrolase</keyword>
<keyword evidence="9" id="KW-1185">Reference proteome</keyword>
<evidence type="ECO:0000256" key="1">
    <source>
        <dbReference type="ARBA" id="ARBA00022679"/>
    </source>
</evidence>
<dbReference type="PROSITE" id="PS50994">
    <property type="entry name" value="INTEGRASE"/>
    <property type="match status" value="1"/>
</dbReference>
<dbReference type="InterPro" id="IPR043502">
    <property type="entry name" value="DNA/RNA_pol_sf"/>
</dbReference>
<evidence type="ECO:0000259" key="7">
    <source>
        <dbReference type="PROSITE" id="PS50878"/>
    </source>
</evidence>
<reference evidence="10" key="2">
    <citation type="submission" date="2015-08" db="UniProtKB">
        <authorList>
            <consortium name="WormBaseParasite"/>
        </authorList>
    </citation>
    <scope>IDENTIFICATION</scope>
</reference>
<feature type="region of interest" description="Disordered" evidence="6">
    <location>
        <begin position="59"/>
        <end position="110"/>
    </location>
</feature>
<dbReference type="CDD" id="cd00303">
    <property type="entry name" value="retropepsin_like"/>
    <property type="match status" value="1"/>
</dbReference>
<evidence type="ECO:0000256" key="4">
    <source>
        <dbReference type="ARBA" id="ARBA00022759"/>
    </source>
</evidence>
<dbReference type="SUPFAM" id="SSF53098">
    <property type="entry name" value="Ribonuclease H-like"/>
    <property type="match status" value="1"/>
</dbReference>
<dbReference type="WBParaSite" id="SVE_0092100.1">
    <property type="protein sequence ID" value="SVE_0092100.1"/>
    <property type="gene ID" value="SVE_0092100"/>
</dbReference>
<dbReference type="Gene3D" id="3.30.70.270">
    <property type="match status" value="2"/>
</dbReference>
<dbReference type="InterPro" id="IPR012337">
    <property type="entry name" value="RNaseH-like_sf"/>
</dbReference>
<protein>
    <submittedName>
        <fullName evidence="10">Integrase catalytic domain-containing protein</fullName>
    </submittedName>
</protein>
<dbReference type="STRING" id="75913.A0A0K0EWL9"/>
<dbReference type="CDD" id="cd01647">
    <property type="entry name" value="RT_LTR"/>
    <property type="match status" value="1"/>
</dbReference>
<dbReference type="SUPFAM" id="SSF50630">
    <property type="entry name" value="Acid proteases"/>
    <property type="match status" value="1"/>
</dbReference>
<dbReference type="Pfam" id="PF00665">
    <property type="entry name" value="rve"/>
    <property type="match status" value="1"/>
</dbReference>
<evidence type="ECO:0000313" key="9">
    <source>
        <dbReference type="Proteomes" id="UP000035680"/>
    </source>
</evidence>
<feature type="domain" description="Reverse transcriptase" evidence="7">
    <location>
        <begin position="566"/>
        <end position="752"/>
    </location>
</feature>
<keyword evidence="3" id="KW-0540">Nuclease</keyword>
<dbReference type="Proteomes" id="UP000035680">
    <property type="component" value="Unassembled WGS sequence"/>
</dbReference>
<dbReference type="Gene3D" id="3.10.10.10">
    <property type="entry name" value="HIV Type 1 Reverse Transcriptase, subunit A, domain 1"/>
    <property type="match status" value="1"/>
</dbReference>
<dbReference type="InterPro" id="IPR021109">
    <property type="entry name" value="Peptidase_aspartic_dom_sf"/>
</dbReference>
<dbReference type="SUPFAM" id="SSF56672">
    <property type="entry name" value="DNA/RNA polymerases"/>
    <property type="match status" value="1"/>
</dbReference>
<accession>A0A0K0EWL9</accession>
<dbReference type="PANTHER" id="PTHR37984:SF5">
    <property type="entry name" value="PROTEIN NYNRIN-LIKE"/>
    <property type="match status" value="1"/>
</dbReference>
<proteinExistence type="predicted"/>
<evidence type="ECO:0000256" key="6">
    <source>
        <dbReference type="SAM" id="MobiDB-lite"/>
    </source>
</evidence>
<dbReference type="InterPro" id="IPR050951">
    <property type="entry name" value="Retrovirus_Pol_polyprotein"/>
</dbReference>
<dbReference type="InterPro" id="IPR000477">
    <property type="entry name" value="RT_dom"/>
</dbReference>
<evidence type="ECO:0000313" key="10">
    <source>
        <dbReference type="WBParaSite" id="SVE_0092100.1"/>
    </source>
</evidence>
<feature type="compositionally biased region" description="Basic residues" evidence="6">
    <location>
        <begin position="84"/>
        <end position="95"/>
    </location>
</feature>
<dbReference type="PANTHER" id="PTHR37984">
    <property type="entry name" value="PROTEIN CBG26694"/>
    <property type="match status" value="1"/>
</dbReference>